<dbReference type="EMBL" id="HACA01009788">
    <property type="protein sequence ID" value="CDW27149.1"/>
    <property type="molecule type" value="Transcribed_RNA"/>
</dbReference>
<reference evidence="3" key="1">
    <citation type="submission" date="2014-05" db="EMBL/GenBank/DDBJ databases">
        <authorList>
            <person name="Chronopoulou M."/>
        </authorList>
    </citation>
    <scope>NUCLEOTIDE SEQUENCE</scope>
    <source>
        <tissue evidence="3">Whole organism</tissue>
    </source>
</reference>
<sequence length="301" mass="34059">MYKVSSQLSCSYGPESKTGPDMPTVTVGDKRMTNVKMANGEIIQGIRRNKDVGLLQPSEDIMNCDVPGLRPLRYTPGLNCDAHLESLRPERSSNHPTLQGGDQWKKKLIQHPKTYEGSFVDANMQDFRPSPNVEDKWYTSRLPDHGSEGLERLAMPASQYFGNTGSPYDSIYPQDELSQIKMRNRRFQNSCSSVPYAGEPMMRGQPMYAPVGPALMYPPYAPPMMMMPPPPMMGQYPGYAPPTHQQEPSPLHDLSMLDQELNMTRRATRPFVPSEGADLSKLQRHLDELEEEQLKIQRKSR</sequence>
<feature type="coiled-coil region" evidence="1">
    <location>
        <begin position="272"/>
        <end position="299"/>
    </location>
</feature>
<organism evidence="3">
    <name type="scientific">Lepeophtheirus salmonis</name>
    <name type="common">Salmon louse</name>
    <name type="synonym">Caligus salmonis</name>
    <dbReference type="NCBI Taxonomy" id="72036"/>
    <lineage>
        <taxon>Eukaryota</taxon>
        <taxon>Metazoa</taxon>
        <taxon>Ecdysozoa</taxon>
        <taxon>Arthropoda</taxon>
        <taxon>Crustacea</taxon>
        <taxon>Multicrustacea</taxon>
        <taxon>Hexanauplia</taxon>
        <taxon>Copepoda</taxon>
        <taxon>Siphonostomatoida</taxon>
        <taxon>Caligidae</taxon>
        <taxon>Lepeophtheirus</taxon>
    </lineage>
</organism>
<name>A0A0K2TML6_LEPSM</name>
<dbReference type="OrthoDB" id="6379557at2759"/>
<feature type="compositionally biased region" description="Polar residues" evidence="2">
    <location>
        <begin position="1"/>
        <end position="10"/>
    </location>
</feature>
<evidence type="ECO:0000256" key="1">
    <source>
        <dbReference type="SAM" id="Coils"/>
    </source>
</evidence>
<feature type="region of interest" description="Disordered" evidence="2">
    <location>
        <begin position="1"/>
        <end position="25"/>
    </location>
</feature>
<evidence type="ECO:0000313" key="3">
    <source>
        <dbReference type="EMBL" id="CDW27149.1"/>
    </source>
</evidence>
<protein>
    <submittedName>
        <fullName evidence="3">Uncharacterized protein</fullName>
    </submittedName>
</protein>
<keyword evidence="1" id="KW-0175">Coiled coil</keyword>
<proteinExistence type="predicted"/>
<dbReference type="AlphaFoldDB" id="A0A0K2TML6"/>
<accession>A0A0K2TML6</accession>
<evidence type="ECO:0000256" key="2">
    <source>
        <dbReference type="SAM" id="MobiDB-lite"/>
    </source>
</evidence>